<feature type="region of interest" description="Disordered" evidence="1">
    <location>
        <begin position="248"/>
        <end position="280"/>
    </location>
</feature>
<dbReference type="Proteomes" id="UP001595530">
    <property type="component" value="Unassembled WGS sequence"/>
</dbReference>
<dbReference type="EMBL" id="JBHRTP010000013">
    <property type="protein sequence ID" value="MFC3107431.1"/>
    <property type="molecule type" value="Genomic_DNA"/>
</dbReference>
<keyword evidence="3" id="KW-1185">Reference proteome</keyword>
<dbReference type="RefSeq" id="WP_390323015.1">
    <property type="nucleotide sequence ID" value="NZ_JBHRTP010000013.1"/>
</dbReference>
<reference evidence="3" key="1">
    <citation type="journal article" date="2019" name="Int. J. Syst. Evol. Microbiol.">
        <title>The Global Catalogue of Microorganisms (GCM) 10K type strain sequencing project: providing services to taxonomists for standard genome sequencing and annotation.</title>
        <authorList>
            <consortium name="The Broad Institute Genomics Platform"/>
            <consortium name="The Broad Institute Genome Sequencing Center for Infectious Disease"/>
            <person name="Wu L."/>
            <person name="Ma J."/>
        </authorList>
    </citation>
    <scope>NUCLEOTIDE SEQUENCE [LARGE SCALE GENOMIC DNA]</scope>
    <source>
        <strain evidence="3">KCTC 42986</strain>
    </source>
</reference>
<protein>
    <submittedName>
        <fullName evidence="2">Recombinase RecT</fullName>
    </submittedName>
</protein>
<organism evidence="2 3">
    <name type="scientific">Undibacterium arcticum</name>
    <dbReference type="NCBI Taxonomy" id="1762892"/>
    <lineage>
        <taxon>Bacteria</taxon>
        <taxon>Pseudomonadati</taxon>
        <taxon>Pseudomonadota</taxon>
        <taxon>Betaproteobacteria</taxon>
        <taxon>Burkholderiales</taxon>
        <taxon>Oxalobacteraceae</taxon>
        <taxon>Undibacterium</taxon>
    </lineage>
</organism>
<dbReference type="InterPro" id="IPR018330">
    <property type="entry name" value="RecT_fam"/>
</dbReference>
<evidence type="ECO:0000313" key="3">
    <source>
        <dbReference type="Proteomes" id="UP001595530"/>
    </source>
</evidence>
<accession>A0ABV7F174</accession>
<proteinExistence type="predicted"/>
<evidence type="ECO:0000313" key="2">
    <source>
        <dbReference type="EMBL" id="MFC3107431.1"/>
    </source>
</evidence>
<comment type="caution">
    <text evidence="2">The sequence shown here is derived from an EMBL/GenBank/DDBJ whole genome shotgun (WGS) entry which is preliminary data.</text>
</comment>
<dbReference type="Pfam" id="PF03837">
    <property type="entry name" value="RecT"/>
    <property type="match status" value="1"/>
</dbReference>
<sequence>MSNQLAVSPAKSLSDFMDKYKGQIALALPKHISADRMVRLAMTSFSQNATLQKCDMHSIFASVVIAAQLGLEIGVGGQGYLVPYKQRDNSYKATFVPGWQGLVDLVSRAGRATVWTGAVYQGDKFDWALGDNPFVKHQPEGDADNWKQISHVYAIGRVNGSQYPVIEVWTMDRVVRHLNKYNKVGASHYAHKDDGANMEMYARKVALLQVLKYMPKSIEVVKAMDVANAVESGKPFTFDGEVVVVQDEDQQPAQDKPEVKMPQSRSAAKETPADVSDVVSRSVSANPGELLSGSQINLINSKMEADALGSADLFAKFGMKLGDLTQDRFQDVLEWIRNPAA</sequence>
<name>A0ABV7F174_9BURK</name>
<gene>
    <name evidence="2" type="ORF">ACFOFO_05575</name>
</gene>
<evidence type="ECO:0000256" key="1">
    <source>
        <dbReference type="SAM" id="MobiDB-lite"/>
    </source>
</evidence>
<dbReference type="NCBIfam" id="TIGR00616">
    <property type="entry name" value="rect"/>
    <property type="match status" value="1"/>
</dbReference>
<dbReference type="InterPro" id="IPR004590">
    <property type="entry name" value="ssDNA_annealing_RecT"/>
</dbReference>